<reference evidence="2" key="1">
    <citation type="submission" date="2020-05" db="EMBL/GenBank/DDBJ databases">
        <authorList>
            <person name="Chiriac C."/>
            <person name="Salcher M."/>
            <person name="Ghai R."/>
            <person name="Kavagutti S V."/>
        </authorList>
    </citation>
    <scope>NUCLEOTIDE SEQUENCE</scope>
</reference>
<evidence type="ECO:0000259" key="1">
    <source>
        <dbReference type="Pfam" id="PF13679"/>
    </source>
</evidence>
<dbReference type="PANTHER" id="PTHR13369">
    <property type="match status" value="1"/>
</dbReference>
<proteinExistence type="predicted"/>
<protein>
    <submittedName>
        <fullName evidence="2">Unannotated protein</fullName>
    </submittedName>
</protein>
<accession>A0A6J7DM90</accession>
<organism evidence="2">
    <name type="scientific">freshwater metagenome</name>
    <dbReference type="NCBI Taxonomy" id="449393"/>
    <lineage>
        <taxon>unclassified sequences</taxon>
        <taxon>metagenomes</taxon>
        <taxon>ecological metagenomes</taxon>
    </lineage>
</organism>
<evidence type="ECO:0000313" key="2">
    <source>
        <dbReference type="EMBL" id="CAB4869429.1"/>
    </source>
</evidence>
<dbReference type="EMBL" id="CAFBLW010000008">
    <property type="protein sequence ID" value="CAB4869429.1"/>
    <property type="molecule type" value="Genomic_DNA"/>
</dbReference>
<sequence length="396" mass="44296">MTENQSSLSEIFDELNTEFSKTENLVRVVLSGRRRNMQTATDRVDIRPVRIKDELSVQVSFSDGRQMTTKNYAPGEYDFISALKSGFANILLEKLDGSISLRITKKGEPLVHRAQGNFEQDLSHDRSKNRLLDSADAFLKEVGISDASGSVKPSKQDKYRQVEEFLRILSPALTSAIEAGHIDKPSKEKPLTIVDLGCGHAYLTFAAHQYLWAEGIPVRVVGIDVRTSSRDRNNEIARKLNIEKTIEFRAEEISETTLDFADVAIALHACDTATDDAIAWAINCQAKLALIAPCCHHDIQAQMHEAPEPWSILTRNGIMKERLGDLITDALRMQILKLRGYRVEAIEFVGGEHTPRNLMIRAVRTGAPADSIEKKRYEEMLALWKVKPALASLING</sequence>
<dbReference type="GO" id="GO:0005737">
    <property type="term" value="C:cytoplasm"/>
    <property type="evidence" value="ECO:0007669"/>
    <property type="project" value="TreeGrafter"/>
</dbReference>
<gene>
    <name evidence="2" type="ORF">UFOPK3461_00237</name>
</gene>
<dbReference type="InterPro" id="IPR025714">
    <property type="entry name" value="Methyltranfer_dom"/>
</dbReference>
<dbReference type="PANTHER" id="PTHR13369:SF3">
    <property type="entry name" value="METHYLTRANSFERASE DOMAIN-CONTAINING PROTEIN"/>
    <property type="match status" value="1"/>
</dbReference>
<dbReference type="InterPro" id="IPR029063">
    <property type="entry name" value="SAM-dependent_MTases_sf"/>
</dbReference>
<feature type="domain" description="Methyltransferase" evidence="1">
    <location>
        <begin position="157"/>
        <end position="302"/>
    </location>
</feature>
<dbReference type="SUPFAM" id="SSF53335">
    <property type="entry name" value="S-adenosyl-L-methionine-dependent methyltransferases"/>
    <property type="match status" value="1"/>
</dbReference>
<dbReference type="AlphaFoldDB" id="A0A6J7DM90"/>
<dbReference type="Gene3D" id="3.40.50.150">
    <property type="entry name" value="Vaccinia Virus protein VP39"/>
    <property type="match status" value="1"/>
</dbReference>
<name>A0A6J7DM90_9ZZZZ</name>
<dbReference type="CDD" id="cd02440">
    <property type="entry name" value="AdoMet_MTases"/>
    <property type="match status" value="1"/>
</dbReference>
<dbReference type="Pfam" id="PF13679">
    <property type="entry name" value="Methyltransf_32"/>
    <property type="match status" value="1"/>
</dbReference>